<gene>
    <name evidence="1" type="ORF">OBRU01_11843</name>
</gene>
<comment type="caution">
    <text evidence="1">The sequence shown here is derived from an EMBL/GenBank/DDBJ whole genome shotgun (WGS) entry which is preliminary data.</text>
</comment>
<accession>A0A0L7LBI8</accession>
<reference evidence="1 2" key="1">
    <citation type="journal article" date="2015" name="Genome Biol. Evol.">
        <title>The genome of winter moth (Operophtera brumata) provides a genomic perspective on sexual dimorphism and phenology.</title>
        <authorList>
            <person name="Derks M.F."/>
            <person name="Smit S."/>
            <person name="Salis L."/>
            <person name="Schijlen E."/>
            <person name="Bossers A."/>
            <person name="Mateman C."/>
            <person name="Pijl A.S."/>
            <person name="de Ridder D."/>
            <person name="Groenen M.A."/>
            <person name="Visser M.E."/>
            <person name="Megens H.J."/>
        </authorList>
    </citation>
    <scope>NUCLEOTIDE SEQUENCE [LARGE SCALE GENOMIC DNA]</scope>
    <source>
        <strain evidence="1">WM2013NL</strain>
        <tissue evidence="1">Head and thorax</tissue>
    </source>
</reference>
<evidence type="ECO:0000313" key="2">
    <source>
        <dbReference type="Proteomes" id="UP000037510"/>
    </source>
</evidence>
<dbReference type="AlphaFoldDB" id="A0A0L7LBI8"/>
<organism evidence="1 2">
    <name type="scientific">Operophtera brumata</name>
    <name type="common">Winter moth</name>
    <name type="synonym">Phalaena brumata</name>
    <dbReference type="NCBI Taxonomy" id="104452"/>
    <lineage>
        <taxon>Eukaryota</taxon>
        <taxon>Metazoa</taxon>
        <taxon>Ecdysozoa</taxon>
        <taxon>Arthropoda</taxon>
        <taxon>Hexapoda</taxon>
        <taxon>Insecta</taxon>
        <taxon>Pterygota</taxon>
        <taxon>Neoptera</taxon>
        <taxon>Endopterygota</taxon>
        <taxon>Lepidoptera</taxon>
        <taxon>Glossata</taxon>
        <taxon>Ditrysia</taxon>
        <taxon>Geometroidea</taxon>
        <taxon>Geometridae</taxon>
        <taxon>Larentiinae</taxon>
        <taxon>Operophtera</taxon>
    </lineage>
</organism>
<sequence length="281" mass="32980">MVPQLPTVDTSFVVPQTSVNPQVFANPLTLSNQQAPFIPQKRLLIRTHQSHKILLKGNTCARSFLQKLEEFRLSRNISEEKLCKHAFEIFSDDALHWFKFQYNRNPALTWKNIHYLLIKDFGSYDYDYKLLEAIRKRTQGETETIIIYISVMFGMFARLSKKLSENEQLEILLHNSRPCYSVFIALKDIRTVDDLISTCQTYERFSERDRDFHEPQRDVSSCAYEFAYRPSTSKTTQNMKSSNTISVEKQQLSQNKHKDDYCFRCRVTGHTLTSCRYATKI</sequence>
<evidence type="ECO:0000313" key="1">
    <source>
        <dbReference type="EMBL" id="KOB72759.1"/>
    </source>
</evidence>
<keyword evidence="2" id="KW-1185">Reference proteome</keyword>
<dbReference type="EMBL" id="JTDY01001837">
    <property type="protein sequence ID" value="KOB72759.1"/>
    <property type="molecule type" value="Genomic_DNA"/>
</dbReference>
<dbReference type="Proteomes" id="UP000037510">
    <property type="component" value="Unassembled WGS sequence"/>
</dbReference>
<proteinExistence type="predicted"/>
<name>A0A0L7LBI8_OPEBR</name>
<protein>
    <submittedName>
        <fullName evidence="1">Gag polyprotein</fullName>
    </submittedName>
</protein>